<dbReference type="AlphaFoldDB" id="A0A521AJB2"/>
<reference evidence="1 2" key="1">
    <citation type="submission" date="2017-05" db="EMBL/GenBank/DDBJ databases">
        <authorList>
            <person name="Varghese N."/>
            <person name="Submissions S."/>
        </authorList>
    </citation>
    <scope>NUCLEOTIDE SEQUENCE [LARGE SCALE GENOMIC DNA]</scope>
    <source>
        <strain evidence="1 2">DSM 21194</strain>
    </source>
</reference>
<keyword evidence="2" id="KW-1185">Reference proteome</keyword>
<evidence type="ECO:0000313" key="2">
    <source>
        <dbReference type="Proteomes" id="UP000317593"/>
    </source>
</evidence>
<accession>A0A521AJB2</accession>
<protein>
    <submittedName>
        <fullName evidence="1">Uncharacterized protein</fullName>
    </submittedName>
</protein>
<gene>
    <name evidence="1" type="ORF">SAMN06265218_101161</name>
</gene>
<evidence type="ECO:0000313" key="1">
    <source>
        <dbReference type="EMBL" id="SMO34924.1"/>
    </source>
</evidence>
<sequence length="54" mass="6520">MVRLYASGEFCDSLNTFFHGYIQCRCGIVKEHRWLRHFEAPIYMMIFIFEIVSL</sequence>
<organism evidence="1 2">
    <name type="scientific">Fodinibius sediminis</name>
    <dbReference type="NCBI Taxonomy" id="1214077"/>
    <lineage>
        <taxon>Bacteria</taxon>
        <taxon>Pseudomonadati</taxon>
        <taxon>Balneolota</taxon>
        <taxon>Balneolia</taxon>
        <taxon>Balneolales</taxon>
        <taxon>Balneolaceae</taxon>
        <taxon>Fodinibius</taxon>
    </lineage>
</organism>
<dbReference type="EMBL" id="FXTH01000001">
    <property type="protein sequence ID" value="SMO34924.1"/>
    <property type="molecule type" value="Genomic_DNA"/>
</dbReference>
<name>A0A521AJB2_9BACT</name>
<dbReference type="Proteomes" id="UP000317593">
    <property type="component" value="Unassembled WGS sequence"/>
</dbReference>
<proteinExistence type="predicted"/>